<feature type="domain" description="tRNA-splicing endonuclease subunit Sen15" evidence="3">
    <location>
        <begin position="22"/>
        <end position="105"/>
    </location>
</feature>
<dbReference type="KEGG" id="dsi:Dsimw501_GD17893"/>
<name>A0A0J9R8U0_DROSI</name>
<dbReference type="SUPFAM" id="SSF53032">
    <property type="entry name" value="tRNA-intron endonuclease catalytic domain-like"/>
    <property type="match status" value="1"/>
</dbReference>
<dbReference type="Gene3D" id="3.40.1350.10">
    <property type="match status" value="1"/>
</dbReference>
<comment type="similarity">
    <text evidence="1">Belongs to the SEN15 family.</text>
</comment>
<dbReference type="OrthoDB" id="10002170at2759"/>
<dbReference type="EMBL" id="CM002911">
    <property type="protein sequence ID" value="KMY92487.1"/>
    <property type="molecule type" value="Genomic_DNA"/>
</dbReference>
<dbReference type="GO" id="GO:0005634">
    <property type="term" value="C:nucleus"/>
    <property type="evidence" value="ECO:0007669"/>
    <property type="project" value="UniProtKB-ARBA"/>
</dbReference>
<organism evidence="4">
    <name type="scientific">Drosophila simulans</name>
    <name type="common">Fruit fly</name>
    <dbReference type="NCBI Taxonomy" id="7240"/>
    <lineage>
        <taxon>Eukaryota</taxon>
        <taxon>Metazoa</taxon>
        <taxon>Ecdysozoa</taxon>
        <taxon>Arthropoda</taxon>
        <taxon>Hexapoda</taxon>
        <taxon>Insecta</taxon>
        <taxon>Pterygota</taxon>
        <taxon>Neoptera</taxon>
        <taxon>Endopterygota</taxon>
        <taxon>Diptera</taxon>
        <taxon>Brachycera</taxon>
        <taxon>Muscomorpha</taxon>
        <taxon>Ephydroidea</taxon>
        <taxon>Drosophilidae</taxon>
        <taxon>Drosophila</taxon>
        <taxon>Sophophora</taxon>
    </lineage>
</organism>
<keyword evidence="2" id="KW-0819">tRNA processing</keyword>
<dbReference type="InterPro" id="IPR036167">
    <property type="entry name" value="tRNA_intron_Endo_cat-like_sf"/>
</dbReference>
<gene>
    <name evidence="4" type="primary">Dsim\GD17893</name>
    <name evidence="4" type="ORF">Dsimw501_GD17893</name>
</gene>
<dbReference type="AlphaFoldDB" id="A0A0J9R8U0"/>
<dbReference type="InterPro" id="IPR018593">
    <property type="entry name" value="tRNA-endonuc_su_Sen15"/>
</dbReference>
<dbReference type="InterPro" id="IPR011856">
    <property type="entry name" value="tRNA_endonuc-like_dom_sf"/>
</dbReference>
<reference evidence="4" key="3">
    <citation type="submission" date="2015-04" db="EMBL/GenBank/DDBJ databases">
        <authorList>
            <consortium name="FlyBase"/>
        </authorList>
    </citation>
    <scope>NUCLEOTIDE SEQUENCE</scope>
    <source>
        <strain evidence="4">W501</strain>
    </source>
</reference>
<protein>
    <submittedName>
        <fullName evidence="4">Uncharacterized protein, isoform C</fullName>
    </submittedName>
</protein>
<reference evidence="4" key="2">
    <citation type="submission" date="2014-06" db="EMBL/GenBank/DDBJ databases">
        <authorList>
            <person name="Hu T."/>
            <person name="Eisen M.B."/>
            <person name="Thornton K.R."/>
            <person name="Andolfatto P."/>
        </authorList>
    </citation>
    <scope>NUCLEOTIDE SEQUENCE</scope>
    <source>
        <strain evidence="4">W501</strain>
    </source>
</reference>
<dbReference type="Proteomes" id="UP000035880">
    <property type="component" value="Chromosome 2R"/>
</dbReference>
<sequence length="114" mass="13153">MLKLNDFTTVCPDDLTSALGFQIYNDLKNEEQSAEFQPHYDSNLKVFYLMKNDKVYVPVLHTKAIDFRIIKSLHEKLKKRSNIFVAIVDNTANILYYQMSEGLSENQSTKTAAK</sequence>
<dbReference type="GO" id="GO:0003676">
    <property type="term" value="F:nucleic acid binding"/>
    <property type="evidence" value="ECO:0007669"/>
    <property type="project" value="InterPro"/>
</dbReference>
<dbReference type="GO" id="GO:0006388">
    <property type="term" value="P:tRNA splicing, via endonucleolytic cleavage and ligation"/>
    <property type="evidence" value="ECO:0007669"/>
    <property type="project" value="InterPro"/>
</dbReference>
<dbReference type="Pfam" id="PF09631">
    <property type="entry name" value="Sen15"/>
    <property type="match status" value="1"/>
</dbReference>
<evidence type="ECO:0000256" key="2">
    <source>
        <dbReference type="ARBA" id="ARBA00022694"/>
    </source>
</evidence>
<reference evidence="4" key="1">
    <citation type="journal article" date="2013" name="Genome Res.">
        <title>A second-generation assembly of the Drosophila simulans genome provides new insights into patterns of lineage-specific divergence.</title>
        <authorList>
            <person name="Hu T.T."/>
            <person name="Eisen M.B."/>
            <person name="Thornton K.R."/>
            <person name="Andolfatto P."/>
        </authorList>
    </citation>
    <scope>NUCLEOTIDE SEQUENCE [LARGE SCALE GENOMIC DNA]</scope>
    <source>
        <strain evidence="4">W501</strain>
    </source>
</reference>
<dbReference type="Bgee" id="FBgn0189440">
    <property type="expression patterns" value="Expressed in embryo and 3 other cell types or tissues"/>
</dbReference>
<evidence type="ECO:0000256" key="1">
    <source>
        <dbReference type="ARBA" id="ARBA00006091"/>
    </source>
</evidence>
<proteinExistence type="inferred from homology"/>
<evidence type="ECO:0000313" key="4">
    <source>
        <dbReference type="EMBL" id="KMY92487.1"/>
    </source>
</evidence>
<evidence type="ECO:0000259" key="3">
    <source>
        <dbReference type="Pfam" id="PF09631"/>
    </source>
</evidence>
<accession>A0A0J9R8U0</accession>